<evidence type="ECO:0000313" key="3">
    <source>
        <dbReference type="Proteomes" id="UP000242450"/>
    </source>
</evidence>
<name>A0A212C6N3_CEREH</name>
<protein>
    <submittedName>
        <fullName evidence="2">Uncharacterized protein</fullName>
    </submittedName>
</protein>
<feature type="region of interest" description="Disordered" evidence="1">
    <location>
        <begin position="37"/>
        <end position="158"/>
    </location>
</feature>
<feature type="compositionally biased region" description="Basic and acidic residues" evidence="1">
    <location>
        <begin position="49"/>
        <end position="58"/>
    </location>
</feature>
<evidence type="ECO:0000256" key="1">
    <source>
        <dbReference type="SAM" id="MobiDB-lite"/>
    </source>
</evidence>
<dbReference type="AlphaFoldDB" id="A0A212C6N3"/>
<dbReference type="OrthoDB" id="10615175at2759"/>
<gene>
    <name evidence="2" type="ORF">Celaphus_00017609</name>
</gene>
<sequence length="158" mass="17307">MEQRRQQQQQARRKMAGWLPACVAHGVSWLELPVTAQPGVQGCSGAKPAPERPQRRGQEGYPGGAARPPRGGSALVCMPSERHSRRPTWKRKRGRCPPAGLPTTRRETSGYNTGPGRCSDPSCLVLQPEGRRSAAEPAPRPRGTRQREGSILTLQRKS</sequence>
<organism evidence="2 3">
    <name type="scientific">Cervus elaphus hippelaphus</name>
    <name type="common">European red deer</name>
    <dbReference type="NCBI Taxonomy" id="46360"/>
    <lineage>
        <taxon>Eukaryota</taxon>
        <taxon>Metazoa</taxon>
        <taxon>Chordata</taxon>
        <taxon>Craniata</taxon>
        <taxon>Vertebrata</taxon>
        <taxon>Euteleostomi</taxon>
        <taxon>Mammalia</taxon>
        <taxon>Eutheria</taxon>
        <taxon>Laurasiatheria</taxon>
        <taxon>Artiodactyla</taxon>
        <taxon>Ruminantia</taxon>
        <taxon>Pecora</taxon>
        <taxon>Cervidae</taxon>
        <taxon>Cervinae</taxon>
        <taxon>Cervus</taxon>
    </lineage>
</organism>
<comment type="caution">
    <text evidence="2">The sequence shown here is derived from an EMBL/GenBank/DDBJ whole genome shotgun (WGS) entry which is preliminary data.</text>
</comment>
<dbReference type="Proteomes" id="UP000242450">
    <property type="component" value="Chromosome 27"/>
</dbReference>
<proteinExistence type="predicted"/>
<feature type="compositionally biased region" description="Basic residues" evidence="1">
    <location>
        <begin position="83"/>
        <end position="95"/>
    </location>
</feature>
<keyword evidence="3" id="KW-1185">Reference proteome</keyword>
<reference evidence="2 3" key="1">
    <citation type="journal article" date="2018" name="Mol. Genet. Genomics">
        <title>The red deer Cervus elaphus genome CerEla1.0: sequencing, annotating, genes, and chromosomes.</title>
        <authorList>
            <person name="Bana N.A."/>
            <person name="Nyiri A."/>
            <person name="Nagy J."/>
            <person name="Frank K."/>
            <person name="Nagy T."/>
            <person name="Steger V."/>
            <person name="Schiller M."/>
            <person name="Lakatos P."/>
            <person name="Sugar L."/>
            <person name="Horn P."/>
            <person name="Barta E."/>
            <person name="Orosz L."/>
        </authorList>
    </citation>
    <scope>NUCLEOTIDE SEQUENCE [LARGE SCALE GENOMIC DNA]</scope>
    <source>
        <strain evidence="2">Hungarian</strain>
    </source>
</reference>
<dbReference type="EMBL" id="MKHE01000027">
    <property type="protein sequence ID" value="OWK01640.1"/>
    <property type="molecule type" value="Genomic_DNA"/>
</dbReference>
<accession>A0A212C6N3</accession>
<evidence type="ECO:0000313" key="2">
    <source>
        <dbReference type="EMBL" id="OWK01640.1"/>
    </source>
</evidence>